<accession>A0A9I9EFH7</accession>
<reference evidence="2" key="1">
    <citation type="submission" date="2023-03" db="UniProtKB">
        <authorList>
            <consortium name="EnsemblPlants"/>
        </authorList>
    </citation>
    <scope>IDENTIFICATION</scope>
</reference>
<evidence type="ECO:0000313" key="2">
    <source>
        <dbReference type="EnsemblPlants" id="MELO3C033092.2.1"/>
    </source>
</evidence>
<dbReference type="AlphaFoldDB" id="A0A9I9EFH7"/>
<sequence length="50" mass="5309">LPLPLFCPPRSPTTISLHPLKSPPSPLVLRQAPEALTTPIASPRNQSSPS</sequence>
<dbReference type="EnsemblPlants" id="MELO3C033092.2.1">
    <property type="protein sequence ID" value="MELO3C033092.2.1"/>
    <property type="gene ID" value="MELO3C033092.2"/>
</dbReference>
<proteinExistence type="predicted"/>
<feature type="compositionally biased region" description="Polar residues" evidence="1">
    <location>
        <begin position="39"/>
        <end position="50"/>
    </location>
</feature>
<organism evidence="2">
    <name type="scientific">Cucumis melo</name>
    <name type="common">Muskmelon</name>
    <dbReference type="NCBI Taxonomy" id="3656"/>
    <lineage>
        <taxon>Eukaryota</taxon>
        <taxon>Viridiplantae</taxon>
        <taxon>Streptophyta</taxon>
        <taxon>Embryophyta</taxon>
        <taxon>Tracheophyta</taxon>
        <taxon>Spermatophyta</taxon>
        <taxon>Magnoliopsida</taxon>
        <taxon>eudicotyledons</taxon>
        <taxon>Gunneridae</taxon>
        <taxon>Pentapetalae</taxon>
        <taxon>rosids</taxon>
        <taxon>fabids</taxon>
        <taxon>Cucurbitales</taxon>
        <taxon>Cucurbitaceae</taxon>
        <taxon>Benincaseae</taxon>
        <taxon>Cucumis</taxon>
    </lineage>
</organism>
<feature type="region of interest" description="Disordered" evidence="1">
    <location>
        <begin position="12"/>
        <end position="50"/>
    </location>
</feature>
<protein>
    <submittedName>
        <fullName evidence="2">Uncharacterized protein</fullName>
    </submittedName>
</protein>
<evidence type="ECO:0000256" key="1">
    <source>
        <dbReference type="SAM" id="MobiDB-lite"/>
    </source>
</evidence>
<name>A0A9I9EFH7_CUCME</name>